<dbReference type="SUPFAM" id="SSF56655">
    <property type="entry name" value="Carbohydrate phosphatase"/>
    <property type="match status" value="1"/>
</dbReference>
<dbReference type="InterPro" id="IPR033942">
    <property type="entry name" value="IMPase"/>
</dbReference>
<dbReference type="EC" id="3.1.3.25" evidence="9"/>
<dbReference type="AlphaFoldDB" id="A0A363UJN1"/>
<keyword evidence="11" id="KW-1185">Reference proteome</keyword>
<accession>A0A363UJN1</accession>
<dbReference type="GO" id="GO:0031564">
    <property type="term" value="P:transcription antitermination"/>
    <property type="evidence" value="ECO:0007669"/>
    <property type="project" value="UniProtKB-KW"/>
</dbReference>
<evidence type="ECO:0000256" key="8">
    <source>
        <dbReference type="PIRSR" id="PIRSR600760-2"/>
    </source>
</evidence>
<organism evidence="10 11">
    <name type="scientific">Abyssibacter profundi</name>
    <dbReference type="NCBI Taxonomy" id="2182787"/>
    <lineage>
        <taxon>Bacteria</taxon>
        <taxon>Pseudomonadati</taxon>
        <taxon>Pseudomonadota</taxon>
        <taxon>Gammaproteobacteria</taxon>
        <taxon>Chromatiales</taxon>
        <taxon>Oceanococcaceae</taxon>
        <taxon>Abyssibacter</taxon>
    </lineage>
</organism>
<evidence type="ECO:0000256" key="9">
    <source>
        <dbReference type="RuleBase" id="RU364068"/>
    </source>
</evidence>
<dbReference type="GO" id="GO:0046872">
    <property type="term" value="F:metal ion binding"/>
    <property type="evidence" value="ECO:0007669"/>
    <property type="project" value="UniProtKB-KW"/>
</dbReference>
<dbReference type="InterPro" id="IPR020550">
    <property type="entry name" value="Inositol_monophosphatase_CS"/>
</dbReference>
<evidence type="ECO:0000256" key="4">
    <source>
        <dbReference type="ARBA" id="ARBA00022723"/>
    </source>
</evidence>
<evidence type="ECO:0000256" key="6">
    <source>
        <dbReference type="ARBA" id="ARBA00022814"/>
    </source>
</evidence>
<dbReference type="GO" id="GO:0008934">
    <property type="term" value="F:inositol monophosphate 1-phosphatase activity"/>
    <property type="evidence" value="ECO:0007669"/>
    <property type="project" value="InterPro"/>
</dbReference>
<dbReference type="PROSITE" id="PS00629">
    <property type="entry name" value="IMP_1"/>
    <property type="match status" value="1"/>
</dbReference>
<dbReference type="PRINTS" id="PR00377">
    <property type="entry name" value="IMPHPHTASES"/>
</dbReference>
<feature type="binding site" evidence="8">
    <location>
        <position position="84"/>
    </location>
    <ligand>
        <name>Mg(2+)</name>
        <dbReference type="ChEBI" id="CHEBI:18420"/>
        <label>1</label>
        <note>catalytic</note>
    </ligand>
</feature>
<keyword evidence="6" id="KW-0889">Transcription antitermination</keyword>
<dbReference type="FunFam" id="3.30.540.10:FF:000003">
    <property type="entry name" value="Inositol-1-monophosphatase"/>
    <property type="match status" value="1"/>
</dbReference>
<dbReference type="RefSeq" id="WP_109720559.1">
    <property type="nucleotide sequence ID" value="NZ_QEQK01000009.1"/>
</dbReference>
<keyword evidence="4 8" id="KW-0479">Metal-binding</keyword>
<dbReference type="Proteomes" id="UP000251800">
    <property type="component" value="Unassembled WGS sequence"/>
</dbReference>
<comment type="catalytic activity">
    <reaction evidence="1 9">
        <text>a myo-inositol phosphate + H2O = myo-inositol + phosphate</text>
        <dbReference type="Rhea" id="RHEA:24056"/>
        <dbReference type="ChEBI" id="CHEBI:15377"/>
        <dbReference type="ChEBI" id="CHEBI:17268"/>
        <dbReference type="ChEBI" id="CHEBI:43474"/>
        <dbReference type="ChEBI" id="CHEBI:84139"/>
        <dbReference type="EC" id="3.1.3.25"/>
    </reaction>
</comment>
<evidence type="ECO:0000256" key="5">
    <source>
        <dbReference type="ARBA" id="ARBA00022801"/>
    </source>
</evidence>
<dbReference type="InterPro" id="IPR022337">
    <property type="entry name" value="Inositol_monophosphatase_SuhB"/>
</dbReference>
<dbReference type="CDD" id="cd01639">
    <property type="entry name" value="IMPase"/>
    <property type="match status" value="1"/>
</dbReference>
<dbReference type="EMBL" id="QEQK01000009">
    <property type="protein sequence ID" value="PWN55635.1"/>
    <property type="molecule type" value="Genomic_DNA"/>
</dbReference>
<evidence type="ECO:0000313" key="10">
    <source>
        <dbReference type="EMBL" id="PWN55635.1"/>
    </source>
</evidence>
<feature type="binding site" evidence="8">
    <location>
        <position position="67"/>
    </location>
    <ligand>
        <name>Mg(2+)</name>
        <dbReference type="ChEBI" id="CHEBI:18420"/>
        <label>1</label>
        <note>catalytic</note>
    </ligand>
</feature>
<evidence type="ECO:0000256" key="1">
    <source>
        <dbReference type="ARBA" id="ARBA00001033"/>
    </source>
</evidence>
<dbReference type="OrthoDB" id="9785695at2"/>
<name>A0A363UJN1_9GAMM</name>
<keyword evidence="6" id="KW-0805">Transcription regulation</keyword>
<comment type="cofactor">
    <cofactor evidence="2 8 9">
        <name>Mg(2+)</name>
        <dbReference type="ChEBI" id="CHEBI:18420"/>
    </cofactor>
</comment>
<sequence>MHPLVNIAVGAARSAGNLIMRHYDRVDELRVQTKQRNDFVTEVDRSAEARIIEHIHRANPNHAILGEESGASGSDEVRWIIDPLDGTTNFLHGFPQFAVSIGIEVRGKLEHGVVYNPYTQELYTASRGAGASLDGRRIRVSRASSLDGALLGTGFPFRDDQDIDAYVALFKDVMANTAGVRRAGAAALDLAFVAAGRLDGFWEQGLKPWDMAAGIVLVREAGGMVGDMAGRGDPMNTGNIVAGNPKVYEALGGKIMRHLRKR</sequence>
<dbReference type="GO" id="GO:0007165">
    <property type="term" value="P:signal transduction"/>
    <property type="evidence" value="ECO:0007669"/>
    <property type="project" value="TreeGrafter"/>
</dbReference>
<evidence type="ECO:0000256" key="7">
    <source>
        <dbReference type="ARBA" id="ARBA00022842"/>
    </source>
</evidence>
<dbReference type="Gene3D" id="3.30.540.10">
    <property type="entry name" value="Fructose-1,6-Bisphosphatase, subunit A, domain 1"/>
    <property type="match status" value="1"/>
</dbReference>
<dbReference type="Pfam" id="PF00459">
    <property type="entry name" value="Inositol_P"/>
    <property type="match status" value="1"/>
</dbReference>
<feature type="binding site" evidence="8">
    <location>
        <position position="210"/>
    </location>
    <ligand>
        <name>Mg(2+)</name>
        <dbReference type="ChEBI" id="CHEBI:18420"/>
        <label>1</label>
        <note>catalytic</note>
    </ligand>
</feature>
<protein>
    <recommendedName>
        <fullName evidence="9">Inositol-1-monophosphatase</fullName>
        <ecNumber evidence="9">3.1.3.25</ecNumber>
    </recommendedName>
</protein>
<evidence type="ECO:0000256" key="2">
    <source>
        <dbReference type="ARBA" id="ARBA00001946"/>
    </source>
</evidence>
<feature type="binding site" evidence="8">
    <location>
        <position position="82"/>
    </location>
    <ligand>
        <name>Mg(2+)</name>
        <dbReference type="ChEBI" id="CHEBI:18420"/>
        <label>1</label>
        <note>catalytic</note>
    </ligand>
</feature>
<keyword evidence="6" id="KW-0804">Transcription</keyword>
<dbReference type="PRINTS" id="PR01959">
    <property type="entry name" value="SBIMPHPHTASE"/>
</dbReference>
<dbReference type="PANTHER" id="PTHR20854:SF4">
    <property type="entry name" value="INOSITOL-1-MONOPHOSPHATASE-RELATED"/>
    <property type="match status" value="1"/>
</dbReference>
<proteinExistence type="inferred from homology"/>
<keyword evidence="7 8" id="KW-0460">Magnesium</keyword>
<evidence type="ECO:0000313" key="11">
    <source>
        <dbReference type="Proteomes" id="UP000251800"/>
    </source>
</evidence>
<dbReference type="Gene3D" id="3.40.190.80">
    <property type="match status" value="1"/>
</dbReference>
<feature type="binding site" evidence="8">
    <location>
        <position position="85"/>
    </location>
    <ligand>
        <name>Mg(2+)</name>
        <dbReference type="ChEBI" id="CHEBI:18420"/>
        <label>1</label>
        <note>catalytic</note>
    </ligand>
</feature>
<dbReference type="PROSITE" id="PS00630">
    <property type="entry name" value="IMP_2"/>
    <property type="match status" value="1"/>
</dbReference>
<comment type="similarity">
    <text evidence="3 9">Belongs to the inositol monophosphatase superfamily.</text>
</comment>
<dbReference type="PANTHER" id="PTHR20854">
    <property type="entry name" value="INOSITOL MONOPHOSPHATASE"/>
    <property type="match status" value="1"/>
</dbReference>
<keyword evidence="5 9" id="KW-0378">Hydrolase</keyword>
<evidence type="ECO:0000256" key="3">
    <source>
        <dbReference type="ARBA" id="ARBA00009759"/>
    </source>
</evidence>
<dbReference type="GO" id="GO:0006020">
    <property type="term" value="P:inositol metabolic process"/>
    <property type="evidence" value="ECO:0007669"/>
    <property type="project" value="TreeGrafter"/>
</dbReference>
<gene>
    <name evidence="10" type="ORF">DEH80_11045</name>
</gene>
<reference evidence="10 11" key="1">
    <citation type="submission" date="2018-05" db="EMBL/GenBank/DDBJ databases">
        <title>Abyssibacter profundi OUC007T gen. nov., sp. nov, a marine bacterium isolated from seawater of the Mariana Trench.</title>
        <authorList>
            <person name="Zhou S."/>
        </authorList>
    </citation>
    <scope>NUCLEOTIDE SEQUENCE [LARGE SCALE GENOMIC DNA]</scope>
    <source>
        <strain evidence="10 11">OUC007</strain>
    </source>
</reference>
<dbReference type="InterPro" id="IPR020583">
    <property type="entry name" value="Inositol_monoP_metal-BS"/>
</dbReference>
<dbReference type="GO" id="GO:0046854">
    <property type="term" value="P:phosphatidylinositol phosphate biosynthetic process"/>
    <property type="evidence" value="ECO:0007669"/>
    <property type="project" value="InterPro"/>
</dbReference>
<comment type="caution">
    <text evidence="10">The sequence shown here is derived from an EMBL/GenBank/DDBJ whole genome shotgun (WGS) entry which is preliminary data.</text>
</comment>
<dbReference type="InterPro" id="IPR000760">
    <property type="entry name" value="Inositol_monophosphatase-like"/>
</dbReference>